<dbReference type="AlphaFoldDB" id="A0A2P8D2Y8"/>
<dbReference type="SUPFAM" id="SSF63829">
    <property type="entry name" value="Calcium-dependent phosphotriesterase"/>
    <property type="match status" value="1"/>
</dbReference>
<feature type="transmembrane region" description="Helical" evidence="1">
    <location>
        <begin position="715"/>
        <end position="737"/>
    </location>
</feature>
<keyword evidence="2" id="KW-0732">Signal</keyword>
<feature type="domain" description="Two component regulator three Y" evidence="4">
    <location>
        <begin position="650"/>
        <end position="711"/>
    </location>
</feature>
<keyword evidence="6" id="KW-1185">Reference proteome</keyword>
<proteinExistence type="predicted"/>
<dbReference type="InterPro" id="IPR015943">
    <property type="entry name" value="WD40/YVTN_repeat-like_dom_sf"/>
</dbReference>
<evidence type="ECO:0000313" key="6">
    <source>
        <dbReference type="Proteomes" id="UP000240572"/>
    </source>
</evidence>
<evidence type="ECO:0000256" key="1">
    <source>
        <dbReference type="SAM" id="Phobius"/>
    </source>
</evidence>
<dbReference type="InterPro" id="IPR010559">
    <property type="entry name" value="Sig_transdc_His_kin_internal"/>
</dbReference>
<dbReference type="GO" id="GO:0016020">
    <property type="term" value="C:membrane"/>
    <property type="evidence" value="ECO:0007669"/>
    <property type="project" value="InterPro"/>
</dbReference>
<accession>A0A2P8D2Y8</accession>
<evidence type="ECO:0000313" key="5">
    <source>
        <dbReference type="EMBL" id="PSK91536.1"/>
    </source>
</evidence>
<dbReference type="Pfam" id="PF07494">
    <property type="entry name" value="Reg_prop"/>
    <property type="match status" value="1"/>
</dbReference>
<keyword evidence="1" id="KW-0472">Membrane</keyword>
<evidence type="ECO:0000259" key="4">
    <source>
        <dbReference type="Pfam" id="PF07495"/>
    </source>
</evidence>
<evidence type="ECO:0000256" key="2">
    <source>
        <dbReference type="SAM" id="SignalP"/>
    </source>
</evidence>
<feature type="chain" id="PRO_5015173878" evidence="2">
    <location>
        <begin position="24"/>
        <end position="978"/>
    </location>
</feature>
<keyword evidence="1" id="KW-0812">Transmembrane</keyword>
<sequence length="978" mass="110112">MIPYTRLFLLWLSMLLCSTQQVAATWQPLARHITMQDGLPSNVVYDVYEDSKGFIWFCTDQGVSRYDGSVFHNYSIKDGVPDIMVFRIREDQQQRLWLICYNQKACYLLHGKVYNSTNDELCRRVEAEDIAYDEMFTDRNGNSCLAGKKIGILSAKPPYVHIMRGITQPKNPLRHFRDQHGEDHITVAAGVYNINTRAYFPLYISEGYIGISFYDGRSVFTTGVGAPDKPQMLDQWQLESGRYKIVKQHPIPARVYEIGPAKGNNIILSTAGGMLLFDPSSGKVIPDTTFPAGLQVNRMRTDREGNRWLSTLKNGVYCMSAGGGRMIDQRSGLNWSNILSVGLGKTGDIFAGDDAGHVYRIRQDKVQTYTLHTPHGNNRVLFIKENIKGELLVGSDVGLYRIDPDNKVHFLTVDAYKAGAASGNLFYAGSAATLTIYDRNTGKLIRNYGHRTTAVAVDQQGILWTGGIKEVHYYKDGKRMPYTGDSLLTDCFISNITPAPGGGVLIGSNTLGLFIVKDPRLPARRLNTDNGLSSNNCKKVFIARDGYIWIASDAGIDRLQLFPDDNFRIKRFSLPQGIAGNRINDMVENDGRLFVATGQGILVLNSRDTQQYQPPRLYIETVNGNALTGQPLRFAYKDRNLQVTYAGLSYNGGTPLQYKYILSGGTDDTLYTQTQSIDFTALSSGAYELLLWCRSPGSPWTAQPVRLAFTIQPPFWRHPLVIVLALLLAASVLALLFRLRIRKVKKRVAQQARNQQQLAELEMNALRAQINPHFIFNALNAIQFYYSQNDEITANHYMTSFAHFIRLTLTYSQAHWLPLSEEVAMLRTYSELEQIRYQQLFAVTFDIGPGLIEDRVAIPAMMIQPYVENAINHGLRYLKNRKGRLNVSFSIKDNTLCCIVDDNGIGRKQAATYKQAQHTSMGMKITHQRIEAINRMYGITVRMEITDNPDTPEGPGGTRVSLYIPLKLTDHDLKHPDR</sequence>
<dbReference type="Pfam" id="PF06580">
    <property type="entry name" value="His_kinase"/>
    <property type="match status" value="1"/>
</dbReference>
<dbReference type="SUPFAM" id="SSF55874">
    <property type="entry name" value="ATPase domain of HSP90 chaperone/DNA topoisomerase II/histidine kinase"/>
    <property type="match status" value="1"/>
</dbReference>
<name>A0A2P8D2Y8_9BACT</name>
<dbReference type="EMBL" id="PYGD01000005">
    <property type="protein sequence ID" value="PSK91536.1"/>
    <property type="molecule type" value="Genomic_DNA"/>
</dbReference>
<dbReference type="InterPro" id="IPR013783">
    <property type="entry name" value="Ig-like_fold"/>
</dbReference>
<evidence type="ECO:0000259" key="3">
    <source>
        <dbReference type="Pfam" id="PF06580"/>
    </source>
</evidence>
<dbReference type="SUPFAM" id="SSF101898">
    <property type="entry name" value="NHL repeat"/>
    <property type="match status" value="1"/>
</dbReference>
<dbReference type="Proteomes" id="UP000240572">
    <property type="component" value="Unassembled WGS sequence"/>
</dbReference>
<dbReference type="OrthoDB" id="9809670at2"/>
<reference evidence="5 6" key="1">
    <citation type="submission" date="2018-03" db="EMBL/GenBank/DDBJ databases">
        <title>Genomic Encyclopedia of Type Strains, Phase III (KMG-III): the genomes of soil and plant-associated and newly described type strains.</title>
        <authorList>
            <person name="Whitman W."/>
        </authorList>
    </citation>
    <scope>NUCLEOTIDE SEQUENCE [LARGE SCALE GENOMIC DNA]</scope>
    <source>
        <strain evidence="5 6">CGMCC 1.12700</strain>
    </source>
</reference>
<dbReference type="InterPro" id="IPR050640">
    <property type="entry name" value="Bact_2-comp_sensor_kinase"/>
</dbReference>
<dbReference type="GO" id="GO:0000155">
    <property type="term" value="F:phosphorelay sensor kinase activity"/>
    <property type="evidence" value="ECO:0007669"/>
    <property type="project" value="InterPro"/>
</dbReference>
<dbReference type="PANTHER" id="PTHR34220">
    <property type="entry name" value="SENSOR HISTIDINE KINASE YPDA"/>
    <property type="match status" value="1"/>
</dbReference>
<organism evidence="5 6">
    <name type="scientific">Taibaiella chishuiensis</name>
    <dbReference type="NCBI Taxonomy" id="1434707"/>
    <lineage>
        <taxon>Bacteria</taxon>
        <taxon>Pseudomonadati</taxon>
        <taxon>Bacteroidota</taxon>
        <taxon>Chitinophagia</taxon>
        <taxon>Chitinophagales</taxon>
        <taxon>Chitinophagaceae</taxon>
        <taxon>Taibaiella</taxon>
    </lineage>
</organism>
<keyword evidence="1" id="KW-1133">Transmembrane helix</keyword>
<dbReference type="PANTHER" id="PTHR34220:SF7">
    <property type="entry name" value="SENSOR HISTIDINE KINASE YPDA"/>
    <property type="match status" value="1"/>
</dbReference>
<gene>
    <name evidence="5" type="ORF">B0I18_105119</name>
</gene>
<feature type="domain" description="Signal transduction histidine kinase internal region" evidence="3">
    <location>
        <begin position="762"/>
        <end position="839"/>
    </location>
</feature>
<dbReference type="Gene3D" id="2.130.10.10">
    <property type="entry name" value="YVTN repeat-like/Quinoprotein amine dehydrogenase"/>
    <property type="match status" value="2"/>
</dbReference>
<dbReference type="Pfam" id="PF07495">
    <property type="entry name" value="Y_Y_Y"/>
    <property type="match status" value="1"/>
</dbReference>
<dbReference type="Gene3D" id="2.60.40.10">
    <property type="entry name" value="Immunoglobulins"/>
    <property type="match status" value="1"/>
</dbReference>
<protein>
    <submittedName>
        <fullName evidence="5">Two component regulator with propeller domain</fullName>
    </submittedName>
</protein>
<feature type="signal peptide" evidence="2">
    <location>
        <begin position="1"/>
        <end position="23"/>
    </location>
</feature>
<dbReference type="InterPro" id="IPR011123">
    <property type="entry name" value="Y_Y_Y"/>
</dbReference>
<dbReference type="InterPro" id="IPR011110">
    <property type="entry name" value="Reg_prop"/>
</dbReference>
<comment type="caution">
    <text evidence="5">The sequence shown here is derived from an EMBL/GenBank/DDBJ whole genome shotgun (WGS) entry which is preliminary data.</text>
</comment>
<dbReference type="InterPro" id="IPR036890">
    <property type="entry name" value="HATPase_C_sf"/>
</dbReference>
<dbReference type="Gene3D" id="3.30.565.10">
    <property type="entry name" value="Histidine kinase-like ATPase, C-terminal domain"/>
    <property type="match status" value="1"/>
</dbReference>